<dbReference type="InterPro" id="IPR049712">
    <property type="entry name" value="Poly_export"/>
</dbReference>
<dbReference type="Pfam" id="PF22461">
    <property type="entry name" value="SLBB_2"/>
    <property type="match status" value="2"/>
</dbReference>
<keyword evidence="14" id="KW-0449">Lipoprotein</keyword>
<evidence type="ECO:0000259" key="16">
    <source>
        <dbReference type="Pfam" id="PF18412"/>
    </source>
</evidence>
<keyword evidence="12" id="KW-0564">Palmitate</keyword>
<evidence type="ECO:0000259" key="17">
    <source>
        <dbReference type="Pfam" id="PF22461"/>
    </source>
</evidence>
<evidence type="ECO:0000259" key="15">
    <source>
        <dbReference type="Pfam" id="PF02563"/>
    </source>
</evidence>
<dbReference type="Pfam" id="PF18412">
    <property type="entry name" value="Wza_C"/>
    <property type="match status" value="1"/>
</dbReference>
<feature type="domain" description="SLBB" evidence="17">
    <location>
        <begin position="187"/>
        <end position="265"/>
    </location>
</feature>
<dbReference type="PANTHER" id="PTHR33619:SF3">
    <property type="entry name" value="POLYSACCHARIDE EXPORT PROTEIN GFCE-RELATED"/>
    <property type="match status" value="1"/>
</dbReference>
<accession>A0A839V6I9</accession>
<keyword evidence="13" id="KW-0998">Cell outer membrane</keyword>
<evidence type="ECO:0000313" key="18">
    <source>
        <dbReference type="EMBL" id="MBB3189415.1"/>
    </source>
</evidence>
<feature type="domain" description="Polysaccharide export protein N-terminal" evidence="15">
    <location>
        <begin position="98"/>
        <end position="181"/>
    </location>
</feature>
<evidence type="ECO:0000256" key="13">
    <source>
        <dbReference type="ARBA" id="ARBA00023237"/>
    </source>
</evidence>
<dbReference type="NCBIfam" id="NF011658">
    <property type="entry name" value="PRK15078.1"/>
    <property type="match status" value="1"/>
</dbReference>
<keyword evidence="4" id="KW-1134">Transmembrane beta strand</keyword>
<reference evidence="18 19" key="1">
    <citation type="submission" date="2020-08" db="EMBL/GenBank/DDBJ databases">
        <title>Genomic Encyclopedia of Type Strains, Phase III (KMG-III): the genomes of soil and plant-associated and newly described type strains.</title>
        <authorList>
            <person name="Whitman W."/>
        </authorList>
    </citation>
    <scope>NUCLEOTIDE SEQUENCE [LARGE SCALE GENOMIC DNA]</scope>
    <source>
        <strain evidence="18 19">CECT 7282</strain>
    </source>
</reference>
<comment type="caution">
    <text evidence="18">The sequence shown here is derived from an EMBL/GenBank/DDBJ whole genome shotgun (WGS) entry which is preliminary data.</text>
</comment>
<feature type="domain" description="SLBB" evidence="17">
    <location>
        <begin position="273"/>
        <end position="357"/>
    </location>
</feature>
<keyword evidence="9" id="KW-0406">Ion transport</keyword>
<keyword evidence="6" id="KW-0812">Transmembrane</keyword>
<keyword evidence="7" id="KW-0732">Signal</keyword>
<organism evidence="18 19">
    <name type="scientific">Halomonas cerina</name>
    <dbReference type="NCBI Taxonomy" id="447424"/>
    <lineage>
        <taxon>Bacteria</taxon>
        <taxon>Pseudomonadati</taxon>
        <taxon>Pseudomonadota</taxon>
        <taxon>Gammaproteobacteria</taxon>
        <taxon>Oceanospirillales</taxon>
        <taxon>Halomonadaceae</taxon>
        <taxon>Halomonas</taxon>
    </lineage>
</organism>
<protein>
    <submittedName>
        <fullName evidence="18">Polysaccharide export outer membrane protein</fullName>
    </submittedName>
</protein>
<dbReference type="Gene3D" id="3.10.560.10">
    <property type="entry name" value="Outer membrane lipoprotein wza domain like"/>
    <property type="match status" value="2"/>
</dbReference>
<dbReference type="Gene3D" id="1.20.5.70">
    <property type="match status" value="1"/>
</dbReference>
<proteinExistence type="inferred from homology"/>
<evidence type="ECO:0000256" key="12">
    <source>
        <dbReference type="ARBA" id="ARBA00023139"/>
    </source>
</evidence>
<evidence type="ECO:0000256" key="9">
    <source>
        <dbReference type="ARBA" id="ARBA00023065"/>
    </source>
</evidence>
<keyword evidence="8" id="KW-0625">Polysaccharide transport</keyword>
<dbReference type="AlphaFoldDB" id="A0A839V6I9"/>
<dbReference type="InterPro" id="IPR040716">
    <property type="entry name" value="Wza_C"/>
</dbReference>
<comment type="subcellular location">
    <subcellularLocation>
        <location evidence="1">Cell outer membrane</location>
        <topology evidence="1">Multi-pass membrane protein</topology>
    </subcellularLocation>
</comment>
<dbReference type="GO" id="GO:0046930">
    <property type="term" value="C:pore complex"/>
    <property type="evidence" value="ECO:0007669"/>
    <property type="project" value="UniProtKB-KW"/>
</dbReference>
<keyword evidence="10" id="KW-0626">Porin</keyword>
<evidence type="ECO:0000313" key="19">
    <source>
        <dbReference type="Proteomes" id="UP000547614"/>
    </source>
</evidence>
<evidence type="ECO:0000256" key="2">
    <source>
        <dbReference type="ARBA" id="ARBA00009450"/>
    </source>
</evidence>
<keyword evidence="5" id="KW-0762">Sugar transport</keyword>
<keyword evidence="3" id="KW-0813">Transport</keyword>
<evidence type="ECO:0000256" key="6">
    <source>
        <dbReference type="ARBA" id="ARBA00022692"/>
    </source>
</evidence>
<dbReference type="GO" id="GO:0006811">
    <property type="term" value="P:monoatomic ion transport"/>
    <property type="evidence" value="ECO:0007669"/>
    <property type="project" value="UniProtKB-KW"/>
</dbReference>
<dbReference type="PANTHER" id="PTHR33619">
    <property type="entry name" value="POLYSACCHARIDE EXPORT PROTEIN GFCE-RELATED"/>
    <property type="match status" value="1"/>
</dbReference>
<evidence type="ECO:0000256" key="8">
    <source>
        <dbReference type="ARBA" id="ARBA00023047"/>
    </source>
</evidence>
<name>A0A839V6I9_9GAMM</name>
<dbReference type="InterPro" id="IPR003715">
    <property type="entry name" value="Poly_export_N"/>
</dbReference>
<evidence type="ECO:0000256" key="7">
    <source>
        <dbReference type="ARBA" id="ARBA00022729"/>
    </source>
</evidence>
<dbReference type="GO" id="GO:0015288">
    <property type="term" value="F:porin activity"/>
    <property type="evidence" value="ECO:0007669"/>
    <property type="project" value="UniProtKB-KW"/>
</dbReference>
<dbReference type="Proteomes" id="UP000547614">
    <property type="component" value="Unassembled WGS sequence"/>
</dbReference>
<dbReference type="Pfam" id="PF02563">
    <property type="entry name" value="Poly_export"/>
    <property type="match status" value="1"/>
</dbReference>
<comment type="similarity">
    <text evidence="2">Belongs to the BexD/CtrA/VexA family.</text>
</comment>
<dbReference type="RefSeq" id="WP_183324167.1">
    <property type="nucleotide sequence ID" value="NZ_JACHXP010000002.1"/>
</dbReference>
<dbReference type="GO" id="GO:0009279">
    <property type="term" value="C:cell outer membrane"/>
    <property type="evidence" value="ECO:0007669"/>
    <property type="project" value="UniProtKB-SubCell"/>
</dbReference>
<dbReference type="GO" id="GO:0015159">
    <property type="term" value="F:polysaccharide transmembrane transporter activity"/>
    <property type="evidence" value="ECO:0007669"/>
    <property type="project" value="InterPro"/>
</dbReference>
<evidence type="ECO:0000256" key="4">
    <source>
        <dbReference type="ARBA" id="ARBA00022452"/>
    </source>
</evidence>
<sequence length="394" mass="42532">MPRPLSSSPIRALSSAPLLTRPSARPRRWLPALVLVLGTLGGCAWAPGSHIAHESEAAPIDDLVEIRPITPGLVATYQETLGRPATDMPDELRRALERYEYRVGAGDVLDIIVYDHPELTIPAGSERSAAEAGNQVRNDGTIFYPFIGRVSVAGKTLDEIRLQLTRQLADYIAEPQVDVRVAAFRSKKVYVSGAVAEPSTLPVTTVPLTIVDAISQAGGAVEQANWHRATLTRNGQKIPVSLYALLHQGDQSENRLLRDGDILHVPTAEDRGISVMGQVRRPGSLPLGNEPLSLTDAVSQAGGIDETSAEPSGIFVIREKEEASDRLATVYQLDVSHAAAFAMGNDFILEPRDIVYVTTAPIARWNRVISLLLPSISLPGTLADTTTDVRDVNN</sequence>
<dbReference type="Gene3D" id="3.30.1950.10">
    <property type="entry name" value="wza like domain"/>
    <property type="match status" value="1"/>
</dbReference>
<evidence type="ECO:0000256" key="11">
    <source>
        <dbReference type="ARBA" id="ARBA00023136"/>
    </source>
</evidence>
<keyword evidence="19" id="KW-1185">Reference proteome</keyword>
<dbReference type="EMBL" id="JACHXP010000002">
    <property type="protein sequence ID" value="MBB3189415.1"/>
    <property type="molecule type" value="Genomic_DNA"/>
</dbReference>
<evidence type="ECO:0000256" key="14">
    <source>
        <dbReference type="ARBA" id="ARBA00023288"/>
    </source>
</evidence>
<gene>
    <name evidence="18" type="ORF">FHR94_000637</name>
</gene>
<keyword evidence="11" id="KW-0472">Membrane</keyword>
<feature type="domain" description="Outer-membrane lipoprotein Wza C-terminal" evidence="16">
    <location>
        <begin position="360"/>
        <end position="389"/>
    </location>
</feature>
<evidence type="ECO:0000256" key="1">
    <source>
        <dbReference type="ARBA" id="ARBA00004571"/>
    </source>
</evidence>
<dbReference type="InterPro" id="IPR054765">
    <property type="entry name" value="SLBB_dom"/>
</dbReference>
<evidence type="ECO:0000256" key="10">
    <source>
        <dbReference type="ARBA" id="ARBA00023114"/>
    </source>
</evidence>
<evidence type="ECO:0000256" key="5">
    <source>
        <dbReference type="ARBA" id="ARBA00022597"/>
    </source>
</evidence>
<evidence type="ECO:0000256" key="3">
    <source>
        <dbReference type="ARBA" id="ARBA00022448"/>
    </source>
</evidence>